<protein>
    <submittedName>
        <fullName evidence="7">Matrixin family metalloprotease</fullName>
        <ecNumber evidence="7">3.4.24.-</ecNumber>
    </submittedName>
</protein>
<organism evidence="7 8">
    <name type="scientific">Loigolactobacillus jiayinensis</name>
    <dbReference type="NCBI Taxonomy" id="2486016"/>
    <lineage>
        <taxon>Bacteria</taxon>
        <taxon>Bacillati</taxon>
        <taxon>Bacillota</taxon>
        <taxon>Bacilli</taxon>
        <taxon>Lactobacillales</taxon>
        <taxon>Lactobacillaceae</taxon>
        <taxon>Loigolactobacillus</taxon>
    </lineage>
</organism>
<comment type="caution">
    <text evidence="7">The sequence shown here is derived from an EMBL/GenBank/DDBJ whole genome shotgun (WGS) entry which is preliminary data.</text>
</comment>
<dbReference type="GO" id="GO:0008237">
    <property type="term" value="F:metallopeptidase activity"/>
    <property type="evidence" value="ECO:0007669"/>
    <property type="project" value="UniProtKB-KW"/>
</dbReference>
<keyword evidence="4" id="KW-0862">Zinc</keyword>
<dbReference type="EMBL" id="JBHSSL010000054">
    <property type="protein sequence ID" value="MFC6170800.1"/>
    <property type="molecule type" value="Genomic_DNA"/>
</dbReference>
<feature type="domain" description="Peptidase metallopeptidase" evidence="6">
    <location>
        <begin position="92"/>
        <end position="243"/>
    </location>
</feature>
<dbReference type="PANTHER" id="PTHR10201">
    <property type="entry name" value="MATRIX METALLOPROTEINASE"/>
    <property type="match status" value="1"/>
</dbReference>
<dbReference type="InterPro" id="IPR024079">
    <property type="entry name" value="MetalloPept_cat_dom_sf"/>
</dbReference>
<dbReference type="EC" id="3.4.24.-" evidence="7"/>
<accession>A0ABW1RD57</accession>
<keyword evidence="1" id="KW-0645">Protease</keyword>
<keyword evidence="8" id="KW-1185">Reference proteome</keyword>
<reference evidence="8" key="1">
    <citation type="journal article" date="2019" name="Int. J. Syst. Evol. Microbiol.">
        <title>The Global Catalogue of Microorganisms (GCM) 10K type strain sequencing project: providing services to taxonomists for standard genome sequencing and annotation.</title>
        <authorList>
            <consortium name="The Broad Institute Genomics Platform"/>
            <consortium name="The Broad Institute Genome Sequencing Center for Infectious Disease"/>
            <person name="Wu L."/>
            <person name="Ma J."/>
        </authorList>
    </citation>
    <scope>NUCLEOTIDE SEQUENCE [LARGE SCALE GENOMIC DNA]</scope>
    <source>
        <strain evidence="8">CCM 8904</strain>
    </source>
</reference>
<evidence type="ECO:0000259" key="6">
    <source>
        <dbReference type="SMART" id="SM00235"/>
    </source>
</evidence>
<dbReference type="Pfam" id="PF00413">
    <property type="entry name" value="Peptidase_M10"/>
    <property type="match status" value="1"/>
</dbReference>
<gene>
    <name evidence="7" type="ORF">ACFQGP_09450</name>
</gene>
<dbReference type="InterPro" id="IPR006026">
    <property type="entry name" value="Peptidase_Metallo"/>
</dbReference>
<dbReference type="PANTHER" id="PTHR10201:SF323">
    <property type="entry name" value="MATRIX METALLOPROTEINASE-21"/>
    <property type="match status" value="1"/>
</dbReference>
<keyword evidence="5 7" id="KW-0482">Metalloprotease</keyword>
<evidence type="ECO:0000256" key="1">
    <source>
        <dbReference type="ARBA" id="ARBA00022670"/>
    </source>
</evidence>
<dbReference type="Gene3D" id="3.40.390.10">
    <property type="entry name" value="Collagenase (Catalytic Domain)"/>
    <property type="match status" value="1"/>
</dbReference>
<dbReference type="SMART" id="SM00235">
    <property type="entry name" value="ZnMc"/>
    <property type="match status" value="1"/>
</dbReference>
<dbReference type="InterPro" id="IPR001818">
    <property type="entry name" value="Pept_M10_metallopeptidase"/>
</dbReference>
<evidence type="ECO:0000256" key="2">
    <source>
        <dbReference type="ARBA" id="ARBA00022723"/>
    </source>
</evidence>
<evidence type="ECO:0000313" key="8">
    <source>
        <dbReference type="Proteomes" id="UP001596289"/>
    </source>
</evidence>
<evidence type="ECO:0000256" key="4">
    <source>
        <dbReference type="ARBA" id="ARBA00022833"/>
    </source>
</evidence>
<dbReference type="Proteomes" id="UP001596289">
    <property type="component" value="Unassembled WGS sequence"/>
</dbReference>
<evidence type="ECO:0000256" key="3">
    <source>
        <dbReference type="ARBA" id="ARBA00022801"/>
    </source>
</evidence>
<dbReference type="RefSeq" id="WP_225418879.1">
    <property type="nucleotide sequence ID" value="NZ_JBHSSL010000054.1"/>
</dbReference>
<keyword evidence="3 7" id="KW-0378">Hydrolase</keyword>
<keyword evidence="2" id="KW-0479">Metal-binding</keyword>
<evidence type="ECO:0000313" key="7">
    <source>
        <dbReference type="EMBL" id="MFC6170800.1"/>
    </source>
</evidence>
<name>A0ABW1RD57_9LACO</name>
<evidence type="ECO:0000256" key="5">
    <source>
        <dbReference type="ARBA" id="ARBA00023049"/>
    </source>
</evidence>
<sequence>MRLKTGLVWAVLLLGGLFVYHDDRFQAVPNKVITAVSQWRSSLATELNAGNNSSMASSATSSVASSVTSTSSRPAASSTTTEATPIESNVQGKTLATTYYYHFAADMPAKAQQAFTAAVAVYNQTGIVKLVAGSGTAEQNQITFFVYHKSMSAAEQGTVELGHGGPNIIQRVGWGAYTANHARAGLNATYSAALNRSVAIHELGHALGLDHSTDPNSVMYPVEQGKTVLTAADIAGLNSIYVK</sequence>
<proteinExistence type="predicted"/>
<dbReference type="SUPFAM" id="SSF55486">
    <property type="entry name" value="Metalloproteases ('zincins'), catalytic domain"/>
    <property type="match status" value="1"/>
</dbReference>